<evidence type="ECO:0000313" key="2">
    <source>
        <dbReference type="EMBL" id="TFK36894.1"/>
    </source>
</evidence>
<name>A0A5C3LUX0_9AGAR</name>
<feature type="region of interest" description="Disordered" evidence="1">
    <location>
        <begin position="275"/>
        <end position="305"/>
    </location>
</feature>
<feature type="region of interest" description="Disordered" evidence="1">
    <location>
        <begin position="379"/>
        <end position="402"/>
    </location>
</feature>
<protein>
    <submittedName>
        <fullName evidence="2">Uncharacterized protein</fullName>
    </submittedName>
</protein>
<feature type="compositionally biased region" description="Low complexity" evidence="1">
    <location>
        <begin position="138"/>
        <end position="153"/>
    </location>
</feature>
<feature type="compositionally biased region" description="Low complexity" evidence="1">
    <location>
        <begin position="590"/>
        <end position="599"/>
    </location>
</feature>
<organism evidence="2 3">
    <name type="scientific">Crucibulum laeve</name>
    <dbReference type="NCBI Taxonomy" id="68775"/>
    <lineage>
        <taxon>Eukaryota</taxon>
        <taxon>Fungi</taxon>
        <taxon>Dikarya</taxon>
        <taxon>Basidiomycota</taxon>
        <taxon>Agaricomycotina</taxon>
        <taxon>Agaricomycetes</taxon>
        <taxon>Agaricomycetidae</taxon>
        <taxon>Agaricales</taxon>
        <taxon>Agaricineae</taxon>
        <taxon>Nidulariaceae</taxon>
        <taxon>Crucibulum</taxon>
    </lineage>
</organism>
<feature type="compositionally biased region" description="Polar residues" evidence="1">
    <location>
        <begin position="535"/>
        <end position="548"/>
    </location>
</feature>
<keyword evidence="3" id="KW-1185">Reference proteome</keyword>
<dbReference type="EMBL" id="ML213611">
    <property type="protein sequence ID" value="TFK36894.1"/>
    <property type="molecule type" value="Genomic_DNA"/>
</dbReference>
<feature type="region of interest" description="Disordered" evidence="1">
    <location>
        <begin position="634"/>
        <end position="663"/>
    </location>
</feature>
<dbReference type="STRING" id="68775.A0A5C3LUX0"/>
<feature type="compositionally biased region" description="Pro residues" evidence="1">
    <location>
        <begin position="275"/>
        <end position="284"/>
    </location>
</feature>
<feature type="region of interest" description="Disordered" evidence="1">
    <location>
        <begin position="130"/>
        <end position="163"/>
    </location>
</feature>
<gene>
    <name evidence="2" type="ORF">BDQ12DRAFT_736632</name>
</gene>
<accession>A0A5C3LUX0</accession>
<evidence type="ECO:0000256" key="1">
    <source>
        <dbReference type="SAM" id="MobiDB-lite"/>
    </source>
</evidence>
<feature type="compositionally biased region" description="Low complexity" evidence="1">
    <location>
        <begin position="503"/>
        <end position="521"/>
    </location>
</feature>
<feature type="compositionally biased region" description="Polar residues" evidence="1">
    <location>
        <begin position="648"/>
        <end position="662"/>
    </location>
</feature>
<proteinExistence type="predicted"/>
<feature type="region of interest" description="Disordered" evidence="1">
    <location>
        <begin position="16"/>
        <end position="42"/>
    </location>
</feature>
<dbReference type="OrthoDB" id="3266894at2759"/>
<sequence>MVASRPRNSVLYLFDPLADDAECPSTPDPAESDKENSSPPAHLSLSAFFTRTYKSSHTLNPAPHVPKRRLIDIGDMTIDDASFHEMFGDTDDHDHDNDDLDDQYACELTSEVEDDENDTLTFRDMAKAATPNWKHKSISSPSTPSSSTHPRTPLAELPIESDSTPTIRTKVYRRQCNPVAVPSKLSQVESPAHDVLEVPNLDSIISAVNQTGTFFGDPNTVPTIIEPITLPKQERTADDYSSSRSTDSLSASVSTLNLEASTGSLLTEATIPVLISPPSPPASRSPPIYRQTGLRPNAPNTSSNSLNRHSIDLHTSFQLQLQSSDSTFDLLNDKISFFDAKSGMDSFLNALEEEDSFDMELEKENMELALKEIPKVKDYLPDKHAPGSPSTEQLNSPSGPIEEGFAQATLREGVAVKPGDKAPSPTSSTFFSTFRKRGSIGASPLPSRNSSTPQPPLNAVFIAPPPIATPEMSRPSIKVPPLAIPALRIVKRSKTVGHEKTNSGDSASSSGGLSGVPGPISELLPSVPTVGRIQRTASASNRLPATSSVPPPVRPTKVSPVASSRATGQQTNGPRRVLISGGSSSLGKVTASATRPTSTTSGARRVVIVPEIPSVKASSVCQVLPAPSGLKQPMKYGNSALPKPVPRSGTSRLPAPSSTSTVRKPIELEGSVRTVPVRRVI</sequence>
<feature type="compositionally biased region" description="Polar residues" evidence="1">
    <location>
        <begin position="388"/>
        <end position="398"/>
    </location>
</feature>
<dbReference type="Proteomes" id="UP000308652">
    <property type="component" value="Unassembled WGS sequence"/>
</dbReference>
<evidence type="ECO:0000313" key="3">
    <source>
        <dbReference type="Proteomes" id="UP000308652"/>
    </source>
</evidence>
<dbReference type="AlphaFoldDB" id="A0A5C3LUX0"/>
<feature type="region of interest" description="Disordered" evidence="1">
    <location>
        <begin position="494"/>
        <end position="599"/>
    </location>
</feature>
<reference evidence="2 3" key="1">
    <citation type="journal article" date="2019" name="Nat. Ecol. Evol.">
        <title>Megaphylogeny resolves global patterns of mushroom evolution.</title>
        <authorList>
            <person name="Varga T."/>
            <person name="Krizsan K."/>
            <person name="Foldi C."/>
            <person name="Dima B."/>
            <person name="Sanchez-Garcia M."/>
            <person name="Sanchez-Ramirez S."/>
            <person name="Szollosi G.J."/>
            <person name="Szarkandi J.G."/>
            <person name="Papp V."/>
            <person name="Albert L."/>
            <person name="Andreopoulos W."/>
            <person name="Angelini C."/>
            <person name="Antonin V."/>
            <person name="Barry K.W."/>
            <person name="Bougher N.L."/>
            <person name="Buchanan P."/>
            <person name="Buyck B."/>
            <person name="Bense V."/>
            <person name="Catcheside P."/>
            <person name="Chovatia M."/>
            <person name="Cooper J."/>
            <person name="Damon W."/>
            <person name="Desjardin D."/>
            <person name="Finy P."/>
            <person name="Geml J."/>
            <person name="Haridas S."/>
            <person name="Hughes K."/>
            <person name="Justo A."/>
            <person name="Karasinski D."/>
            <person name="Kautmanova I."/>
            <person name="Kiss B."/>
            <person name="Kocsube S."/>
            <person name="Kotiranta H."/>
            <person name="LaButti K.M."/>
            <person name="Lechner B.E."/>
            <person name="Liimatainen K."/>
            <person name="Lipzen A."/>
            <person name="Lukacs Z."/>
            <person name="Mihaltcheva S."/>
            <person name="Morgado L.N."/>
            <person name="Niskanen T."/>
            <person name="Noordeloos M.E."/>
            <person name="Ohm R.A."/>
            <person name="Ortiz-Santana B."/>
            <person name="Ovrebo C."/>
            <person name="Racz N."/>
            <person name="Riley R."/>
            <person name="Savchenko A."/>
            <person name="Shiryaev A."/>
            <person name="Soop K."/>
            <person name="Spirin V."/>
            <person name="Szebenyi C."/>
            <person name="Tomsovsky M."/>
            <person name="Tulloss R.E."/>
            <person name="Uehling J."/>
            <person name="Grigoriev I.V."/>
            <person name="Vagvolgyi C."/>
            <person name="Papp T."/>
            <person name="Martin F.M."/>
            <person name="Miettinen O."/>
            <person name="Hibbett D.S."/>
            <person name="Nagy L.G."/>
        </authorList>
    </citation>
    <scope>NUCLEOTIDE SEQUENCE [LARGE SCALE GENOMIC DNA]</scope>
    <source>
        <strain evidence="2 3">CBS 166.37</strain>
    </source>
</reference>
<feature type="compositionally biased region" description="Polar residues" evidence="1">
    <location>
        <begin position="561"/>
        <end position="573"/>
    </location>
</feature>